<feature type="transmembrane region" description="Helical" evidence="1">
    <location>
        <begin position="6"/>
        <end position="23"/>
    </location>
</feature>
<proteinExistence type="predicted"/>
<feature type="transmembrane region" description="Helical" evidence="1">
    <location>
        <begin position="35"/>
        <end position="55"/>
    </location>
</feature>
<dbReference type="KEGG" id="niy:FQ775_04805"/>
<evidence type="ECO:0000313" key="2">
    <source>
        <dbReference type="EMBL" id="QDZ03201.2"/>
    </source>
</evidence>
<name>A0A5B8L5B1_9HYPH</name>
<protein>
    <submittedName>
        <fullName evidence="2">TIGR02281 family clan AA aspartic protease</fullName>
        <ecNumber evidence="2">3.4.23.-</ecNumber>
    </submittedName>
</protein>
<dbReference type="PROSITE" id="PS00141">
    <property type="entry name" value="ASP_PROTEASE"/>
    <property type="match status" value="1"/>
</dbReference>
<dbReference type="EC" id="3.4.23.-" evidence="2"/>
<dbReference type="InterPro" id="IPR011969">
    <property type="entry name" value="Clan_AA_Asp_peptidase_C"/>
</dbReference>
<keyword evidence="1" id="KW-0812">Transmembrane</keyword>
<dbReference type="Pfam" id="PF13975">
    <property type="entry name" value="gag-asp_proteas"/>
    <property type="match status" value="1"/>
</dbReference>
<dbReference type="GO" id="GO:0004190">
    <property type="term" value="F:aspartic-type endopeptidase activity"/>
    <property type="evidence" value="ECO:0007669"/>
    <property type="project" value="InterPro"/>
</dbReference>
<dbReference type="RefSeq" id="WP_167812769.1">
    <property type="nucleotide sequence ID" value="NZ_CP042301.2"/>
</dbReference>
<dbReference type="InterPro" id="IPR001969">
    <property type="entry name" value="Aspartic_peptidase_AS"/>
</dbReference>
<keyword evidence="2" id="KW-0378">Hydrolase</keyword>
<reference evidence="2" key="1">
    <citation type="submission" date="2020-04" db="EMBL/GenBank/DDBJ databases">
        <title>Nitratireductor sp. nov. isolated from mangrove soil.</title>
        <authorList>
            <person name="Ye Y."/>
        </authorList>
    </citation>
    <scope>NUCLEOTIDE SEQUENCE</scope>
    <source>
        <strain evidence="2">SY7</strain>
    </source>
</reference>
<dbReference type="EMBL" id="CP042301">
    <property type="protein sequence ID" value="QDZ03201.2"/>
    <property type="molecule type" value="Genomic_DNA"/>
</dbReference>
<dbReference type="GO" id="GO:0006508">
    <property type="term" value="P:proteolysis"/>
    <property type="evidence" value="ECO:0007669"/>
    <property type="project" value="UniProtKB-KW"/>
</dbReference>
<evidence type="ECO:0000256" key="1">
    <source>
        <dbReference type="SAM" id="Phobius"/>
    </source>
</evidence>
<dbReference type="InterPro" id="IPR034122">
    <property type="entry name" value="Retropepsin-like_bacterial"/>
</dbReference>
<accession>A0A5B8L5B1</accession>
<dbReference type="CDD" id="cd05483">
    <property type="entry name" value="retropepsin_like_bacteria"/>
    <property type="match status" value="1"/>
</dbReference>
<dbReference type="Proteomes" id="UP000321389">
    <property type="component" value="Chromosome"/>
</dbReference>
<keyword evidence="1" id="KW-1133">Transmembrane helix</keyword>
<keyword evidence="2" id="KW-0645">Protease</keyword>
<gene>
    <name evidence="2" type="ORF">FQ775_04805</name>
</gene>
<dbReference type="SUPFAM" id="SSF50630">
    <property type="entry name" value="Acid proteases"/>
    <property type="match status" value="1"/>
</dbReference>
<keyword evidence="3" id="KW-1185">Reference proteome</keyword>
<feature type="transmembrane region" description="Helical" evidence="1">
    <location>
        <begin position="67"/>
        <end position="83"/>
    </location>
</feature>
<dbReference type="InterPro" id="IPR021109">
    <property type="entry name" value="Peptidase_aspartic_dom_sf"/>
</dbReference>
<dbReference type="Gene3D" id="2.40.70.10">
    <property type="entry name" value="Acid Proteases"/>
    <property type="match status" value="1"/>
</dbReference>
<keyword evidence="1" id="KW-0472">Membrane</keyword>
<organism evidence="2 3">
    <name type="scientific">Nitratireductor mangrovi</name>
    <dbReference type="NCBI Taxonomy" id="2599600"/>
    <lineage>
        <taxon>Bacteria</taxon>
        <taxon>Pseudomonadati</taxon>
        <taxon>Pseudomonadota</taxon>
        <taxon>Alphaproteobacteria</taxon>
        <taxon>Hyphomicrobiales</taxon>
        <taxon>Phyllobacteriaceae</taxon>
        <taxon>Nitratireductor</taxon>
    </lineage>
</organism>
<dbReference type="AlphaFoldDB" id="A0A5B8L5B1"/>
<evidence type="ECO:0000313" key="3">
    <source>
        <dbReference type="Proteomes" id="UP000321389"/>
    </source>
</evidence>
<sequence>MPRFFWIIMALIGGGLILLVTSGDRGTTLGIESDAFARTLYLGIWGVVLGASIFATRVPLGDVARNLAIWLFIILLLVAGYQYRYELQDVASRITAGIVPGSPLSVGADGQTVRLDMGMDGHFAARAEVDGATILFLVDTGATTTVLNARDAAAVGIDVDGLSYSIPVSTANGMARAARASVDEIRLAGIVRRGMTVLVAAPGSLDRSLLGMNFLGSLSGFDVRGDVMILRD</sequence>
<dbReference type="NCBIfam" id="TIGR02281">
    <property type="entry name" value="clan_AA_DTGA"/>
    <property type="match status" value="1"/>
</dbReference>